<reference evidence="2" key="1">
    <citation type="submission" date="2022-07" db="EMBL/GenBank/DDBJ databases">
        <title>Faecal culturing of patients with breast cancer.</title>
        <authorList>
            <person name="Teng N.M.Y."/>
            <person name="Kiu R."/>
            <person name="Evans R."/>
            <person name="Baker D.J."/>
            <person name="Zenner C."/>
            <person name="Robinson S.D."/>
            <person name="Hall L.J."/>
        </authorList>
    </citation>
    <scope>NUCLEOTIDE SEQUENCE</scope>
    <source>
        <strain evidence="2">LH1062</strain>
    </source>
</reference>
<evidence type="ECO:0000313" key="3">
    <source>
        <dbReference type="Proteomes" id="UP001060112"/>
    </source>
</evidence>
<proteinExistence type="predicted"/>
<dbReference type="InterPro" id="IPR038148">
    <property type="entry name" value="Tn1545/Tn916_Xis"/>
</dbReference>
<protein>
    <submittedName>
        <fullName evidence="2">Helix-turn-helix domain-containing protein</fullName>
    </submittedName>
</protein>
<dbReference type="InterPro" id="IPR041657">
    <property type="entry name" value="HTH_17"/>
</dbReference>
<dbReference type="Proteomes" id="UP001060112">
    <property type="component" value="Chromosome"/>
</dbReference>
<sequence length="63" mass="7481">MQLSEELPLLLSVKEASKYSGLGINKIREISDSSKCDFVIWNGNKRMIKRKQFEEWLQKEMYI</sequence>
<organism evidence="2 3">
    <name type="scientific">Allocoprobacillus halotolerans</name>
    <dbReference type="NCBI Taxonomy" id="2944914"/>
    <lineage>
        <taxon>Bacteria</taxon>
        <taxon>Bacillati</taxon>
        <taxon>Bacillota</taxon>
        <taxon>Erysipelotrichia</taxon>
        <taxon>Erysipelotrichales</taxon>
        <taxon>Erysipelotrichaceae</taxon>
        <taxon>Allocoprobacillus</taxon>
    </lineage>
</organism>
<dbReference type="EMBL" id="CP101620">
    <property type="protein sequence ID" value="UTY39051.1"/>
    <property type="molecule type" value="Genomic_DNA"/>
</dbReference>
<name>A0ABY5I152_9FIRM</name>
<keyword evidence="3" id="KW-1185">Reference proteome</keyword>
<dbReference type="Gene3D" id="3.90.105.50">
    <property type="match status" value="1"/>
</dbReference>
<evidence type="ECO:0000313" key="2">
    <source>
        <dbReference type="EMBL" id="UTY39051.1"/>
    </source>
</evidence>
<feature type="domain" description="Helix-turn-helix" evidence="1">
    <location>
        <begin position="10"/>
        <end position="60"/>
    </location>
</feature>
<gene>
    <name evidence="2" type="ORF">NMU03_15960</name>
</gene>
<accession>A0ABY5I152</accession>
<dbReference type="RefSeq" id="WP_227358912.1">
    <property type="nucleotide sequence ID" value="NZ_CP101620.1"/>
</dbReference>
<dbReference type="Pfam" id="PF12728">
    <property type="entry name" value="HTH_17"/>
    <property type="match status" value="1"/>
</dbReference>
<evidence type="ECO:0000259" key="1">
    <source>
        <dbReference type="Pfam" id="PF12728"/>
    </source>
</evidence>